<dbReference type="Gene3D" id="3.40.309.10">
    <property type="entry name" value="Aldehyde Dehydrogenase, Chain A, domain 2"/>
    <property type="match status" value="1"/>
</dbReference>
<dbReference type="InterPro" id="IPR050740">
    <property type="entry name" value="Aldehyde_DH_Superfamily"/>
</dbReference>
<dbReference type="SUPFAM" id="SSF53720">
    <property type="entry name" value="ALDH-like"/>
    <property type="match status" value="1"/>
</dbReference>
<dbReference type="EMBL" id="JACHMB010000001">
    <property type="protein sequence ID" value="MBB5782991.1"/>
    <property type="molecule type" value="Genomic_DNA"/>
</dbReference>
<dbReference type="PANTHER" id="PTHR43353:SF5">
    <property type="entry name" value="SUCCINATE-SEMIALDEHYDE DEHYDROGENASE, MITOCHONDRIAL"/>
    <property type="match status" value="1"/>
</dbReference>
<dbReference type="GO" id="GO:0004029">
    <property type="term" value="F:aldehyde dehydrogenase (NAD+) activity"/>
    <property type="evidence" value="ECO:0007669"/>
    <property type="project" value="UniProtKB-EC"/>
</dbReference>
<dbReference type="InterPro" id="IPR016162">
    <property type="entry name" value="Ald_DH_N"/>
</dbReference>
<evidence type="ECO:0000256" key="1">
    <source>
        <dbReference type="ARBA" id="ARBA00023002"/>
    </source>
</evidence>
<keyword evidence="4" id="KW-1185">Reference proteome</keyword>
<dbReference type="InterPro" id="IPR015590">
    <property type="entry name" value="Aldehyde_DH_dom"/>
</dbReference>
<reference evidence="3 4" key="1">
    <citation type="submission" date="2020-08" db="EMBL/GenBank/DDBJ databases">
        <title>Sequencing the genomes of 1000 actinobacteria strains.</title>
        <authorList>
            <person name="Klenk H.-P."/>
        </authorList>
    </citation>
    <scope>NUCLEOTIDE SEQUENCE [LARGE SCALE GENOMIC DNA]</scope>
    <source>
        <strain evidence="3 4">DSM 45507</strain>
    </source>
</reference>
<evidence type="ECO:0000313" key="3">
    <source>
        <dbReference type="EMBL" id="MBB5782991.1"/>
    </source>
</evidence>
<dbReference type="AlphaFoldDB" id="A0A7W9GG68"/>
<protein>
    <submittedName>
        <fullName evidence="3">Aldehyde dehydrogenase (NAD+)</fullName>
        <ecNumber evidence="3">1.2.1.3</ecNumber>
    </submittedName>
</protein>
<accession>A0A7W9GG68</accession>
<proteinExistence type="predicted"/>
<dbReference type="InterPro" id="IPR016161">
    <property type="entry name" value="Ald_DH/histidinol_DH"/>
</dbReference>
<evidence type="ECO:0000313" key="4">
    <source>
        <dbReference type="Proteomes" id="UP000579153"/>
    </source>
</evidence>
<dbReference type="CDD" id="cd07099">
    <property type="entry name" value="ALDH_DDALDH"/>
    <property type="match status" value="1"/>
</dbReference>
<dbReference type="InterPro" id="IPR016163">
    <property type="entry name" value="Ald_DH_C"/>
</dbReference>
<dbReference type="RefSeq" id="WP_185076011.1">
    <property type="nucleotide sequence ID" value="NZ_JACHMB010000001.1"/>
</dbReference>
<dbReference type="Pfam" id="PF00171">
    <property type="entry name" value="Aldedh"/>
    <property type="match status" value="1"/>
</dbReference>
<dbReference type="EC" id="1.2.1.3" evidence="3"/>
<evidence type="ECO:0000259" key="2">
    <source>
        <dbReference type="Pfam" id="PF00171"/>
    </source>
</evidence>
<keyword evidence="1 3" id="KW-0560">Oxidoreductase</keyword>
<comment type="caution">
    <text evidence="3">The sequence shown here is derived from an EMBL/GenBank/DDBJ whole genome shotgun (WGS) entry which is preliminary data.</text>
</comment>
<sequence>MTRDGALGADGTEVITIDQATGAELARYPVASTEEAAAAVAAARSVAGAWWNLGFDGRAARLRAWQREISRGGEEGAALIHAENGKPVDDARSEVLATLAHLQFAIANAERVLGRRDVPAAPVAPNQRAWIEHHPYGVVGVIGPWNFPLMTPGAIVINALAAGNAVILKPSHITPGVGEWLVRAWQRAVPDFPTVLQHLIGYGATGQALIAAGPDKVAFTGSVATGKTVAAQCAATVTPMLLELGGNDGVIVAEDADLDEATTHIVWGALQNTGHGCVSLEVAYVVASVYDAFVEKVSDLARQVRVGSDHDAQIGPVPLTSQIPVIRQHITDALARGATATVGGPETAAGDRYVAPTILVDVPADALAATEETFGPTLAVVKVADTEEAIARINAGPYGLGSAVFSRDRGEAVARRLRVGMTSINDALVFSMNPALPFGGRGDSGYGRKHGEEGLREFAYPHSFSAKTGPAQLPASTFDRPAGAMAAALAAVRDRILSQDDPTTT</sequence>
<dbReference type="Proteomes" id="UP000579153">
    <property type="component" value="Unassembled WGS sequence"/>
</dbReference>
<name>A0A7W9GG68_9ACTN</name>
<feature type="domain" description="Aldehyde dehydrogenase" evidence="2">
    <location>
        <begin position="12"/>
        <end position="460"/>
    </location>
</feature>
<dbReference type="Gene3D" id="3.40.605.10">
    <property type="entry name" value="Aldehyde Dehydrogenase, Chain A, domain 1"/>
    <property type="match status" value="1"/>
</dbReference>
<gene>
    <name evidence="3" type="ORF">HD596_009747</name>
</gene>
<organism evidence="3 4">
    <name type="scientific">Nonomuraea jabiensis</name>
    <dbReference type="NCBI Taxonomy" id="882448"/>
    <lineage>
        <taxon>Bacteria</taxon>
        <taxon>Bacillati</taxon>
        <taxon>Actinomycetota</taxon>
        <taxon>Actinomycetes</taxon>
        <taxon>Streptosporangiales</taxon>
        <taxon>Streptosporangiaceae</taxon>
        <taxon>Nonomuraea</taxon>
    </lineage>
</organism>
<dbReference type="PANTHER" id="PTHR43353">
    <property type="entry name" value="SUCCINATE-SEMIALDEHYDE DEHYDROGENASE, MITOCHONDRIAL"/>
    <property type="match status" value="1"/>
</dbReference>